<evidence type="ECO:0000313" key="2">
    <source>
        <dbReference type="EMBL" id="GBM40717.1"/>
    </source>
</evidence>
<feature type="region of interest" description="Disordered" evidence="1">
    <location>
        <begin position="60"/>
        <end position="85"/>
    </location>
</feature>
<dbReference type="AlphaFoldDB" id="A0A4Y2FI91"/>
<accession>A0A4Y2FI91</accession>
<proteinExistence type="predicted"/>
<organism evidence="2 3">
    <name type="scientific">Araneus ventricosus</name>
    <name type="common">Orbweaver spider</name>
    <name type="synonym">Epeira ventricosa</name>
    <dbReference type="NCBI Taxonomy" id="182803"/>
    <lineage>
        <taxon>Eukaryota</taxon>
        <taxon>Metazoa</taxon>
        <taxon>Ecdysozoa</taxon>
        <taxon>Arthropoda</taxon>
        <taxon>Chelicerata</taxon>
        <taxon>Arachnida</taxon>
        <taxon>Araneae</taxon>
        <taxon>Araneomorphae</taxon>
        <taxon>Entelegynae</taxon>
        <taxon>Araneoidea</taxon>
        <taxon>Araneidae</taxon>
        <taxon>Araneus</taxon>
    </lineage>
</organism>
<dbReference type="EMBL" id="BGPR01000940">
    <property type="protein sequence ID" value="GBM40717.1"/>
    <property type="molecule type" value="Genomic_DNA"/>
</dbReference>
<reference evidence="2 3" key="1">
    <citation type="journal article" date="2019" name="Sci. Rep.">
        <title>Orb-weaving spider Araneus ventricosus genome elucidates the spidroin gene catalogue.</title>
        <authorList>
            <person name="Kono N."/>
            <person name="Nakamura H."/>
            <person name="Ohtoshi R."/>
            <person name="Moran D.A.P."/>
            <person name="Shinohara A."/>
            <person name="Yoshida Y."/>
            <person name="Fujiwara M."/>
            <person name="Mori M."/>
            <person name="Tomita M."/>
            <person name="Arakawa K."/>
        </authorList>
    </citation>
    <scope>NUCLEOTIDE SEQUENCE [LARGE SCALE GENOMIC DNA]</scope>
</reference>
<keyword evidence="3" id="KW-1185">Reference proteome</keyword>
<sequence length="85" mass="9840">MSISVLLTQKLNIHPRFKSIHLSIRCSLNLEHSPTTFHPIQYRFVIRFLKVRSLAISSPIDNPWLQDGTESFSEEGTGSKDLRRF</sequence>
<dbReference type="Proteomes" id="UP000499080">
    <property type="component" value="Unassembled WGS sequence"/>
</dbReference>
<comment type="caution">
    <text evidence="2">The sequence shown here is derived from an EMBL/GenBank/DDBJ whole genome shotgun (WGS) entry which is preliminary data.</text>
</comment>
<name>A0A4Y2FI91_ARAVE</name>
<gene>
    <name evidence="2" type="ORF">AVEN_241765_1</name>
</gene>
<protein>
    <submittedName>
        <fullName evidence="2">Uncharacterized protein</fullName>
    </submittedName>
</protein>
<evidence type="ECO:0000256" key="1">
    <source>
        <dbReference type="SAM" id="MobiDB-lite"/>
    </source>
</evidence>
<evidence type="ECO:0000313" key="3">
    <source>
        <dbReference type="Proteomes" id="UP000499080"/>
    </source>
</evidence>